<gene>
    <name evidence="2" type="ORF">L207DRAFT_516523</name>
</gene>
<protein>
    <submittedName>
        <fullName evidence="2">Uncharacterized protein</fullName>
    </submittedName>
</protein>
<name>A0A2J6RAM4_HYAVF</name>
<accession>A0A2J6RAM4</accession>
<dbReference type="EMBL" id="KZ613952">
    <property type="protein sequence ID" value="PMD35572.1"/>
    <property type="molecule type" value="Genomic_DNA"/>
</dbReference>
<feature type="compositionally biased region" description="Polar residues" evidence="1">
    <location>
        <begin position="1"/>
        <end position="18"/>
    </location>
</feature>
<dbReference type="Proteomes" id="UP000235786">
    <property type="component" value="Unassembled WGS sequence"/>
</dbReference>
<evidence type="ECO:0000256" key="1">
    <source>
        <dbReference type="SAM" id="MobiDB-lite"/>
    </source>
</evidence>
<proteinExistence type="predicted"/>
<evidence type="ECO:0000313" key="3">
    <source>
        <dbReference type="Proteomes" id="UP000235786"/>
    </source>
</evidence>
<reference evidence="2 3" key="1">
    <citation type="submission" date="2016-04" db="EMBL/GenBank/DDBJ databases">
        <title>A degradative enzymes factory behind the ericoid mycorrhizal symbiosis.</title>
        <authorList>
            <consortium name="DOE Joint Genome Institute"/>
            <person name="Martino E."/>
            <person name="Morin E."/>
            <person name="Grelet G."/>
            <person name="Kuo A."/>
            <person name="Kohler A."/>
            <person name="Daghino S."/>
            <person name="Barry K."/>
            <person name="Choi C."/>
            <person name="Cichocki N."/>
            <person name="Clum A."/>
            <person name="Copeland A."/>
            <person name="Hainaut M."/>
            <person name="Haridas S."/>
            <person name="Labutti K."/>
            <person name="Lindquist E."/>
            <person name="Lipzen A."/>
            <person name="Khouja H.-R."/>
            <person name="Murat C."/>
            <person name="Ohm R."/>
            <person name="Olson A."/>
            <person name="Spatafora J."/>
            <person name="Veneault-Fourrey C."/>
            <person name="Henrissat B."/>
            <person name="Grigoriev I."/>
            <person name="Martin F."/>
            <person name="Perotto S."/>
        </authorList>
    </citation>
    <scope>NUCLEOTIDE SEQUENCE [LARGE SCALE GENOMIC DNA]</scope>
    <source>
        <strain evidence="2 3">F</strain>
    </source>
</reference>
<sequence length="100" mass="10753">MTKLNSLPSAREAYQNSPGAEEGKRKGRATSESGFGEGHGKQRFRHSEALQEIKNSVIAKQAKFRLCTTTARAKPAGYITCQPPATQQGMVQSSNGLSLS</sequence>
<keyword evidence="3" id="KW-1185">Reference proteome</keyword>
<evidence type="ECO:0000313" key="2">
    <source>
        <dbReference type="EMBL" id="PMD35572.1"/>
    </source>
</evidence>
<organism evidence="2 3">
    <name type="scientific">Hyaloscypha variabilis (strain UAMH 11265 / GT02V1 / F)</name>
    <name type="common">Meliniomyces variabilis</name>
    <dbReference type="NCBI Taxonomy" id="1149755"/>
    <lineage>
        <taxon>Eukaryota</taxon>
        <taxon>Fungi</taxon>
        <taxon>Dikarya</taxon>
        <taxon>Ascomycota</taxon>
        <taxon>Pezizomycotina</taxon>
        <taxon>Leotiomycetes</taxon>
        <taxon>Helotiales</taxon>
        <taxon>Hyaloscyphaceae</taxon>
        <taxon>Hyaloscypha</taxon>
        <taxon>Hyaloscypha variabilis</taxon>
    </lineage>
</organism>
<dbReference type="AlphaFoldDB" id="A0A2J6RAM4"/>
<feature type="region of interest" description="Disordered" evidence="1">
    <location>
        <begin position="1"/>
        <end position="47"/>
    </location>
</feature>